<protein>
    <submittedName>
        <fullName evidence="7">FAD-dependent oxidoreductase</fullName>
    </submittedName>
</protein>
<dbReference type="AlphaFoldDB" id="A0A2G3PIA7"/>
<feature type="domain" description="Reductase C-terminal" evidence="6">
    <location>
        <begin position="328"/>
        <end position="393"/>
    </location>
</feature>
<evidence type="ECO:0000256" key="2">
    <source>
        <dbReference type="ARBA" id="ARBA00022630"/>
    </source>
</evidence>
<dbReference type="Pfam" id="PF14759">
    <property type="entry name" value="Reductase_C"/>
    <property type="match status" value="1"/>
</dbReference>
<comment type="cofactor">
    <cofactor evidence="1">
        <name>FAD</name>
        <dbReference type="ChEBI" id="CHEBI:57692"/>
    </cofactor>
</comment>
<dbReference type="SUPFAM" id="SSF51905">
    <property type="entry name" value="FAD/NAD(P)-binding domain"/>
    <property type="match status" value="2"/>
</dbReference>
<dbReference type="PANTHER" id="PTHR43557:SF2">
    <property type="entry name" value="RIESKE DOMAIN-CONTAINING PROTEIN-RELATED"/>
    <property type="match status" value="1"/>
</dbReference>
<accession>A0A2G3PIA7</accession>
<dbReference type="Pfam" id="PF07992">
    <property type="entry name" value="Pyr_redox_2"/>
    <property type="match status" value="1"/>
</dbReference>
<dbReference type="InterPro" id="IPR036188">
    <property type="entry name" value="FAD/NAD-bd_sf"/>
</dbReference>
<keyword evidence="4" id="KW-0560">Oxidoreductase</keyword>
<gene>
    <name evidence="7" type="ORF">CSW57_17500</name>
</gene>
<dbReference type="InterPro" id="IPR023753">
    <property type="entry name" value="FAD/NAD-binding_dom"/>
</dbReference>
<organism evidence="7 8">
    <name type="scientific">Williamsia marianensis</name>
    <dbReference type="NCBI Taxonomy" id="85044"/>
    <lineage>
        <taxon>Bacteria</taxon>
        <taxon>Bacillati</taxon>
        <taxon>Actinomycetota</taxon>
        <taxon>Actinomycetes</taxon>
        <taxon>Mycobacteriales</taxon>
        <taxon>Nocardiaceae</taxon>
        <taxon>Williamsia</taxon>
    </lineage>
</organism>
<dbReference type="Gene3D" id="3.50.50.60">
    <property type="entry name" value="FAD/NAD(P)-binding domain"/>
    <property type="match status" value="2"/>
</dbReference>
<dbReference type="PRINTS" id="PR00368">
    <property type="entry name" value="FADPNR"/>
</dbReference>
<dbReference type="PANTHER" id="PTHR43557">
    <property type="entry name" value="APOPTOSIS-INDUCING FACTOR 1"/>
    <property type="match status" value="1"/>
</dbReference>
<evidence type="ECO:0000256" key="1">
    <source>
        <dbReference type="ARBA" id="ARBA00001974"/>
    </source>
</evidence>
<sequence length="400" mass="41614">MSAAIVIVGAGLGGARLVEDLRNEGYDGDLVLIGQEEHPPYDRPPLSKSVLIGDQDRVDLKPAEFYDDKKVDLRTGTRVIAVDPASHTVTTEPVGGGAAETLSYGTLVLATGLNPRTLPFARGKAGVHVLRTVDDALALRSEIDGARTAVVVGAGFIGCEVAASLHTRGLDVTVVEPALAPLAVALGEQVGAMVGRIHAERGVEIKTGIGVSDIVGDDKVSAVTLADGTELPADIVVLGIGSTPVIDYLEGSGIAFADGGDGGGIACDETGRTCAPDVYAIGDVANWRDAQGKPSRVEHWNNVIEQAAKVAYTILGTEADNPRPFVPYFWSDQFDIKVQALGHPSPGDDVHVISDDGTKFVVYYSRDGLLTAVVGAGKAGAVMKMRNKLLAHAPISDVLG</sequence>
<dbReference type="InterPro" id="IPR050446">
    <property type="entry name" value="FAD-oxidoreductase/Apoptosis"/>
</dbReference>
<feature type="domain" description="FAD/NAD(P)-binding" evidence="5">
    <location>
        <begin position="5"/>
        <end position="307"/>
    </location>
</feature>
<dbReference type="Proteomes" id="UP000225108">
    <property type="component" value="Unassembled WGS sequence"/>
</dbReference>
<evidence type="ECO:0000256" key="4">
    <source>
        <dbReference type="ARBA" id="ARBA00023002"/>
    </source>
</evidence>
<dbReference type="RefSeq" id="WP_099384572.1">
    <property type="nucleotide sequence ID" value="NZ_PEBD01000010.1"/>
</dbReference>
<evidence type="ECO:0000259" key="6">
    <source>
        <dbReference type="Pfam" id="PF14759"/>
    </source>
</evidence>
<dbReference type="InterPro" id="IPR016156">
    <property type="entry name" value="FAD/NAD-linked_Rdtase_dimer_sf"/>
</dbReference>
<proteinExistence type="predicted"/>
<keyword evidence="3" id="KW-0274">FAD</keyword>
<name>A0A2G3PIA7_WILMA</name>
<comment type="caution">
    <text evidence="7">The sequence shown here is derived from an EMBL/GenBank/DDBJ whole genome shotgun (WGS) entry which is preliminary data.</text>
</comment>
<evidence type="ECO:0000256" key="3">
    <source>
        <dbReference type="ARBA" id="ARBA00022827"/>
    </source>
</evidence>
<dbReference type="Gene3D" id="3.30.390.30">
    <property type="match status" value="1"/>
</dbReference>
<dbReference type="EMBL" id="PEBD01000010">
    <property type="protein sequence ID" value="PHV65547.1"/>
    <property type="molecule type" value="Genomic_DNA"/>
</dbReference>
<keyword evidence="2" id="KW-0285">Flavoprotein</keyword>
<dbReference type="SUPFAM" id="SSF55424">
    <property type="entry name" value="FAD/NAD-linked reductases, dimerisation (C-terminal) domain"/>
    <property type="match status" value="1"/>
</dbReference>
<dbReference type="PRINTS" id="PR00411">
    <property type="entry name" value="PNDRDTASEI"/>
</dbReference>
<evidence type="ECO:0000259" key="5">
    <source>
        <dbReference type="Pfam" id="PF07992"/>
    </source>
</evidence>
<evidence type="ECO:0000313" key="8">
    <source>
        <dbReference type="Proteomes" id="UP000225108"/>
    </source>
</evidence>
<dbReference type="GO" id="GO:0005737">
    <property type="term" value="C:cytoplasm"/>
    <property type="evidence" value="ECO:0007669"/>
    <property type="project" value="TreeGrafter"/>
</dbReference>
<dbReference type="GO" id="GO:0016651">
    <property type="term" value="F:oxidoreductase activity, acting on NAD(P)H"/>
    <property type="evidence" value="ECO:0007669"/>
    <property type="project" value="TreeGrafter"/>
</dbReference>
<evidence type="ECO:0000313" key="7">
    <source>
        <dbReference type="EMBL" id="PHV65547.1"/>
    </source>
</evidence>
<reference evidence="7 8" key="1">
    <citation type="submission" date="2017-10" db="EMBL/GenBank/DDBJ databases">
        <title>The draft genome sequence of Williamsia sp. BULT 1.1 isolated from the semi-arid grassland soils from South Africa.</title>
        <authorList>
            <person name="Kabwe M.H."/>
            <person name="Govender N."/>
            <person name="Mutseka Lunga P."/>
            <person name="Vikram S."/>
            <person name="Makhalanyane T.P."/>
        </authorList>
    </citation>
    <scope>NUCLEOTIDE SEQUENCE [LARGE SCALE GENOMIC DNA]</scope>
    <source>
        <strain evidence="7 8">BULT 1.1</strain>
    </source>
</reference>
<dbReference type="InterPro" id="IPR028202">
    <property type="entry name" value="Reductase_C"/>
</dbReference>